<protein>
    <submittedName>
        <fullName evidence="1">Uncharacterized protein</fullName>
    </submittedName>
</protein>
<keyword evidence="2" id="KW-1185">Reference proteome</keyword>
<sequence>MKKLILIALAAAAAVVAKKQFDKSNAERAQWAEATDTVTPSHKA</sequence>
<gene>
    <name evidence="1" type="ORF">GCM10009798_08980</name>
</gene>
<dbReference type="RefSeq" id="WP_344042832.1">
    <property type="nucleotide sequence ID" value="NZ_BAAAPB010000001.1"/>
</dbReference>
<dbReference type="InterPro" id="IPR047990">
    <property type="entry name" value="DLW39-like"/>
</dbReference>
<organism evidence="1 2">
    <name type="scientific">Nocardioides panacihumi</name>
    <dbReference type="NCBI Taxonomy" id="400774"/>
    <lineage>
        <taxon>Bacteria</taxon>
        <taxon>Bacillati</taxon>
        <taxon>Actinomycetota</taxon>
        <taxon>Actinomycetes</taxon>
        <taxon>Propionibacteriales</taxon>
        <taxon>Nocardioidaceae</taxon>
        <taxon>Nocardioides</taxon>
    </lineage>
</organism>
<accession>A0ABN2QGG8</accession>
<dbReference type="EMBL" id="BAAAPB010000001">
    <property type="protein sequence ID" value="GAA1951928.1"/>
    <property type="molecule type" value="Genomic_DNA"/>
</dbReference>
<name>A0ABN2QGG8_9ACTN</name>
<proteinExistence type="predicted"/>
<reference evidence="1 2" key="1">
    <citation type="journal article" date="2019" name="Int. J. Syst. Evol. Microbiol.">
        <title>The Global Catalogue of Microorganisms (GCM) 10K type strain sequencing project: providing services to taxonomists for standard genome sequencing and annotation.</title>
        <authorList>
            <consortium name="The Broad Institute Genomics Platform"/>
            <consortium name="The Broad Institute Genome Sequencing Center for Infectious Disease"/>
            <person name="Wu L."/>
            <person name="Ma J."/>
        </authorList>
    </citation>
    <scope>NUCLEOTIDE SEQUENCE [LARGE SCALE GENOMIC DNA]</scope>
    <source>
        <strain evidence="1 2">JCM 15309</strain>
    </source>
</reference>
<comment type="caution">
    <text evidence="1">The sequence shown here is derived from an EMBL/GenBank/DDBJ whole genome shotgun (WGS) entry which is preliminary data.</text>
</comment>
<dbReference type="Proteomes" id="UP001500571">
    <property type="component" value="Unassembled WGS sequence"/>
</dbReference>
<evidence type="ECO:0000313" key="2">
    <source>
        <dbReference type="Proteomes" id="UP001500571"/>
    </source>
</evidence>
<evidence type="ECO:0000313" key="1">
    <source>
        <dbReference type="EMBL" id="GAA1951928.1"/>
    </source>
</evidence>
<dbReference type="NCBIfam" id="NF038356">
    <property type="entry name" value="actino_DLW39"/>
    <property type="match status" value="1"/>
</dbReference>